<feature type="domain" description="PH" evidence="2">
    <location>
        <begin position="28"/>
        <end position="122"/>
    </location>
</feature>
<keyword evidence="4" id="KW-1185">Reference proteome</keyword>
<dbReference type="SMART" id="SM00233">
    <property type="entry name" value="PH"/>
    <property type="match status" value="1"/>
</dbReference>
<dbReference type="InterPro" id="IPR011993">
    <property type="entry name" value="PH-like_dom_sf"/>
</dbReference>
<comment type="caution">
    <text evidence="3">The sequence shown here is derived from an EMBL/GenBank/DDBJ whole genome shotgun (WGS) entry which is preliminary data.</text>
</comment>
<dbReference type="CDD" id="cd00821">
    <property type="entry name" value="PH"/>
    <property type="match status" value="1"/>
</dbReference>
<dbReference type="SUPFAM" id="SSF50729">
    <property type="entry name" value="PH domain-like"/>
    <property type="match status" value="1"/>
</dbReference>
<accession>A0A8J5XKA4</accession>
<dbReference type="PROSITE" id="PS50003">
    <property type="entry name" value="PH_DOMAIN"/>
    <property type="match status" value="1"/>
</dbReference>
<evidence type="ECO:0000313" key="3">
    <source>
        <dbReference type="EMBL" id="KAG8462992.1"/>
    </source>
</evidence>
<sequence>MLSGRRTTGSGPNSQRTAESQRTGGGGPPLKVGYALKRGTSGFFSSFARHKRWFKLDASGFVYGEDAEAADTGKRIDVFLSRIVQKSSSALEVVTAEKTYPLEFANRDERDSWYKALLSAQQQRADAVEALIIRLERALEKRAASGNASLERGESRVSLQSAKPATPVEILERLDALTRRLERVAA</sequence>
<protein>
    <recommendedName>
        <fullName evidence="2">PH domain-containing protein</fullName>
    </recommendedName>
</protein>
<dbReference type="Proteomes" id="UP000751190">
    <property type="component" value="Unassembled WGS sequence"/>
</dbReference>
<evidence type="ECO:0000259" key="2">
    <source>
        <dbReference type="PROSITE" id="PS50003"/>
    </source>
</evidence>
<feature type="compositionally biased region" description="Polar residues" evidence="1">
    <location>
        <begin position="1"/>
        <end position="22"/>
    </location>
</feature>
<dbReference type="InterPro" id="IPR001849">
    <property type="entry name" value="PH_domain"/>
</dbReference>
<evidence type="ECO:0000313" key="4">
    <source>
        <dbReference type="Proteomes" id="UP000751190"/>
    </source>
</evidence>
<dbReference type="AlphaFoldDB" id="A0A8J5XKA4"/>
<gene>
    <name evidence="3" type="ORF">KFE25_001765</name>
</gene>
<proteinExistence type="predicted"/>
<dbReference type="EMBL" id="JAGTXO010000018">
    <property type="protein sequence ID" value="KAG8462992.1"/>
    <property type="molecule type" value="Genomic_DNA"/>
</dbReference>
<name>A0A8J5XKA4_DIALT</name>
<organism evidence="3 4">
    <name type="scientific">Diacronema lutheri</name>
    <name type="common">Unicellular marine alga</name>
    <name type="synonym">Monochrysis lutheri</name>
    <dbReference type="NCBI Taxonomy" id="2081491"/>
    <lineage>
        <taxon>Eukaryota</taxon>
        <taxon>Haptista</taxon>
        <taxon>Haptophyta</taxon>
        <taxon>Pavlovophyceae</taxon>
        <taxon>Pavlovales</taxon>
        <taxon>Pavlovaceae</taxon>
        <taxon>Diacronema</taxon>
    </lineage>
</organism>
<feature type="region of interest" description="Disordered" evidence="1">
    <location>
        <begin position="1"/>
        <end position="31"/>
    </location>
</feature>
<reference evidence="3" key="1">
    <citation type="submission" date="2021-05" db="EMBL/GenBank/DDBJ databases">
        <title>The genome of the haptophyte Pavlova lutheri (Diacronema luteri, Pavlovales) - a model for lipid biosynthesis in eukaryotic algae.</title>
        <authorList>
            <person name="Hulatt C.J."/>
            <person name="Posewitz M.C."/>
        </authorList>
    </citation>
    <scope>NUCLEOTIDE SEQUENCE</scope>
    <source>
        <strain evidence="3">NIVA-4/92</strain>
    </source>
</reference>
<dbReference type="Gene3D" id="2.30.29.30">
    <property type="entry name" value="Pleckstrin-homology domain (PH domain)/Phosphotyrosine-binding domain (PTB)"/>
    <property type="match status" value="1"/>
</dbReference>
<dbReference type="OrthoDB" id="10465758at2759"/>
<evidence type="ECO:0000256" key="1">
    <source>
        <dbReference type="SAM" id="MobiDB-lite"/>
    </source>
</evidence>